<dbReference type="Gene3D" id="3.40.309.10">
    <property type="entry name" value="Aldehyde Dehydrogenase, Chain A, domain 2"/>
    <property type="match status" value="1"/>
</dbReference>
<dbReference type="PROSITE" id="PS00070">
    <property type="entry name" value="ALDEHYDE_DEHYDR_CYS"/>
    <property type="match status" value="1"/>
</dbReference>
<dbReference type="AlphaFoldDB" id="A0A3M2L6R6"/>
<evidence type="ECO:0000256" key="1">
    <source>
        <dbReference type="ARBA" id="ARBA00009986"/>
    </source>
</evidence>
<evidence type="ECO:0000256" key="6">
    <source>
        <dbReference type="RuleBase" id="RU003345"/>
    </source>
</evidence>
<dbReference type="GO" id="GO:0004029">
    <property type="term" value="F:aldehyde dehydrogenase (NAD+) activity"/>
    <property type="evidence" value="ECO:0007669"/>
    <property type="project" value="UniProtKB-EC"/>
</dbReference>
<dbReference type="EC" id="1.2.1.3" evidence="3"/>
<sequence>MTNTDNLSRSELSVLANRDALEIAPGRLYLGGQWRDSDSDARWQHLSPATNEEVTTIADASATDVDRAVGAARRAFDEGPWPRLRAKERKALLEPLIALLREAAPRLSRIQTLENGMPISFTSQYRLSAAVAADVFDHHLGWIDKLGGETYPQYTERSDLQYLSFREPVGVVAAIVPWNAPVLQLANKVAPALAAGCTVVLKPSEYASLSSLAIAELIDRLDLPPGVFNLVTGVGATSGEALITHPGVDKVSFTGSRGVGGRILEASGRDIKRVTLELGGKSPSLVFPDADVREAGKAVMRMIALGMSGQQCTAQTRALVHVDCYDEFLDGAREIAASVRYGDPFDPDTNASPLINKQQLVKVLDYVESGTAEGAHLLLGGDRPGDALSAGNYLNPTIFTQVDNRSRLAQEEIFGPVLAVIPFSDEDEAVRIANDTEYGLAAGIYTTDIARAFRLARRIRAGAIGVNGYTFMPNAPIGGYKTSGLGREGGRTALEAYTEQKTVMIETGA</sequence>
<reference evidence="8 9" key="1">
    <citation type="submission" date="2018-10" db="EMBL/GenBank/DDBJ databases">
        <title>Isolation from cow dung.</title>
        <authorList>
            <person name="Ling L."/>
        </authorList>
    </citation>
    <scope>NUCLEOTIDE SEQUENCE [LARGE SCALE GENOMIC DNA]</scope>
    <source>
        <strain evidence="8 9">NEAU-LL90</strain>
    </source>
</reference>
<dbReference type="PROSITE" id="PS00687">
    <property type="entry name" value="ALDEHYDE_DEHYDR_GLU"/>
    <property type="match status" value="1"/>
</dbReference>
<dbReference type="RefSeq" id="WP_122187411.1">
    <property type="nucleotide sequence ID" value="NZ_RFFH01000003.1"/>
</dbReference>
<comment type="caution">
    <text evidence="8">The sequence shown here is derived from an EMBL/GenBank/DDBJ whole genome shotgun (WGS) entry which is preliminary data.</text>
</comment>
<comment type="catalytic activity">
    <reaction evidence="4">
        <text>an aldehyde + NAD(+) + H2O = a carboxylate + NADH + 2 H(+)</text>
        <dbReference type="Rhea" id="RHEA:16185"/>
        <dbReference type="ChEBI" id="CHEBI:15377"/>
        <dbReference type="ChEBI" id="CHEBI:15378"/>
        <dbReference type="ChEBI" id="CHEBI:17478"/>
        <dbReference type="ChEBI" id="CHEBI:29067"/>
        <dbReference type="ChEBI" id="CHEBI:57540"/>
        <dbReference type="ChEBI" id="CHEBI:57945"/>
        <dbReference type="EC" id="1.2.1.3"/>
    </reaction>
</comment>
<protein>
    <recommendedName>
        <fullName evidence="3">aldehyde dehydrogenase (NAD(+))</fullName>
        <ecNumber evidence="3">1.2.1.3</ecNumber>
    </recommendedName>
</protein>
<evidence type="ECO:0000256" key="5">
    <source>
        <dbReference type="PROSITE-ProRule" id="PRU10007"/>
    </source>
</evidence>
<keyword evidence="9" id="KW-1185">Reference proteome</keyword>
<dbReference type="FunFam" id="3.40.605.10:FF:000007">
    <property type="entry name" value="NAD/NADP-dependent betaine aldehyde dehydrogenase"/>
    <property type="match status" value="1"/>
</dbReference>
<keyword evidence="2 6" id="KW-0560">Oxidoreductase</keyword>
<dbReference type="PANTHER" id="PTHR42804:SF1">
    <property type="entry name" value="ALDEHYDE DEHYDROGENASE-RELATED"/>
    <property type="match status" value="1"/>
</dbReference>
<feature type="domain" description="Aldehyde dehydrogenase" evidence="7">
    <location>
        <begin position="34"/>
        <end position="503"/>
    </location>
</feature>
<evidence type="ECO:0000256" key="4">
    <source>
        <dbReference type="ARBA" id="ARBA00049194"/>
    </source>
</evidence>
<evidence type="ECO:0000313" key="9">
    <source>
        <dbReference type="Proteomes" id="UP000279275"/>
    </source>
</evidence>
<dbReference type="Pfam" id="PF00171">
    <property type="entry name" value="Aldedh"/>
    <property type="match status" value="1"/>
</dbReference>
<dbReference type="InterPro" id="IPR016160">
    <property type="entry name" value="Ald_DH_CS_CYS"/>
</dbReference>
<dbReference type="EMBL" id="RFFH01000003">
    <property type="protein sequence ID" value="RMI33217.1"/>
    <property type="molecule type" value="Genomic_DNA"/>
</dbReference>
<evidence type="ECO:0000256" key="2">
    <source>
        <dbReference type="ARBA" id="ARBA00023002"/>
    </source>
</evidence>
<dbReference type="SUPFAM" id="SSF53720">
    <property type="entry name" value="ALDH-like"/>
    <property type="match status" value="1"/>
</dbReference>
<dbReference type="InterPro" id="IPR016162">
    <property type="entry name" value="Ald_DH_N"/>
</dbReference>
<dbReference type="InterPro" id="IPR016161">
    <property type="entry name" value="Ald_DH/histidinol_DH"/>
</dbReference>
<dbReference type="InterPro" id="IPR029510">
    <property type="entry name" value="Ald_DH_CS_GLU"/>
</dbReference>
<dbReference type="InterPro" id="IPR016163">
    <property type="entry name" value="Ald_DH_C"/>
</dbReference>
<evidence type="ECO:0000256" key="3">
    <source>
        <dbReference type="ARBA" id="ARBA00024226"/>
    </source>
</evidence>
<dbReference type="InterPro" id="IPR015590">
    <property type="entry name" value="Aldehyde_DH_dom"/>
</dbReference>
<feature type="active site" evidence="5">
    <location>
        <position position="277"/>
    </location>
</feature>
<evidence type="ECO:0000259" key="7">
    <source>
        <dbReference type="Pfam" id="PF00171"/>
    </source>
</evidence>
<accession>A0A3M2L6R6</accession>
<gene>
    <name evidence="8" type="ORF">EBN03_08445</name>
</gene>
<proteinExistence type="inferred from homology"/>
<dbReference type="Proteomes" id="UP000279275">
    <property type="component" value="Unassembled WGS sequence"/>
</dbReference>
<dbReference type="FunFam" id="3.40.309.10:FF:000012">
    <property type="entry name" value="Betaine aldehyde dehydrogenase"/>
    <property type="match status" value="1"/>
</dbReference>
<evidence type="ECO:0000313" key="8">
    <source>
        <dbReference type="EMBL" id="RMI33217.1"/>
    </source>
</evidence>
<dbReference type="PANTHER" id="PTHR42804">
    <property type="entry name" value="ALDEHYDE DEHYDROGENASE"/>
    <property type="match status" value="1"/>
</dbReference>
<name>A0A3M2L6R6_9NOCA</name>
<organism evidence="8 9">
    <name type="scientific">Nocardia stercoris</name>
    <dbReference type="NCBI Taxonomy" id="2483361"/>
    <lineage>
        <taxon>Bacteria</taxon>
        <taxon>Bacillati</taxon>
        <taxon>Actinomycetota</taxon>
        <taxon>Actinomycetes</taxon>
        <taxon>Mycobacteriales</taxon>
        <taxon>Nocardiaceae</taxon>
        <taxon>Nocardia</taxon>
    </lineage>
</organism>
<dbReference type="Gene3D" id="3.40.605.10">
    <property type="entry name" value="Aldehyde Dehydrogenase, Chain A, domain 1"/>
    <property type="match status" value="1"/>
</dbReference>
<dbReference type="OrthoDB" id="6882680at2"/>
<comment type="similarity">
    <text evidence="1 6">Belongs to the aldehyde dehydrogenase family.</text>
</comment>